<feature type="region of interest" description="Disordered" evidence="1">
    <location>
        <begin position="1"/>
        <end position="202"/>
    </location>
</feature>
<sequence length="959" mass="102220">MPHLRSRAKAGPPSSAAAPPSPPAAAGVPSGTPAPSPTTSLGLRLGPASPDDVAGSLKSPAAAPPRRSLRLAGASPATPTAEPSAQDGGSSGSGTGSGRSSNRRGRGRGSGRGRGRARVSASPGASPMAGDSGSDGGGSGNKVLAGGGSGGVGAFMSLRSGSRVAKRQVETGAQVDGETGAGLGGGIGDGGQVHDEMLQQDAGARAKRCKRVLVGGVETDYVADSESDSDEDCVIQGKVCTRLQLSIGLSVVEPLVVPDSESDSDADAGVGRDDPAGTGKEEIGDGDSLKHDFLNGEVGHTYNFLGTEVGVAIEQAASPVGSPSSPEMGMQADMYFKEELRRYDSRNRGKGKGKLVLEDNDSGAGASVGTQDGTRTQKYSPDSKGKGKMVVEDSLSSLSSSEDEMDFDAVDSKEIQNNSVSVSASVEPIRRQAARERAIRLAPKFAFFKADKDEHSEDDEEEELEPAADPQDWPGPFSTAAKIYEDRDAKLRARESSSSKLKKSADKAILWTPSNDRKSQLRSAPSLTDLCLSTLADHAEGIESLGGIPEELKHKLLKMLCRSRKMNTHLLNELWCDSPTELQLSECSWLSEDDFEKTFGKCRTENLQVLQLDISGRCLPDYILRTTLAKVPNCMPLLTKISLKGNYRLSDNGLETIVSAAPSLNVLNLSECSLLTSSGIEILAEKLHSVLRELYIDDCINVDAMMILPALQKIQHLEVLSMSGIQSVCDKFVNELIPVHGSNIRELAFAGCLKLTSSSIKTIGQNCPRLSSLDLRNLNRLRDSAMRHLRNGCRQIKKLKLQRNSFSDEALSQYLEESGGCLTELMLNNVEKAGDLTALAIASKCSVRLEVLDLSFCRELTNEALGLVVDSCSSLRFLKLFGCTQISDIFLKGHSNRSVKIVGLEGNILEQMDSHYLGLRSHDIKVLKRRDFTSQSTLQESAPMVYSRDTNGRVIEGPV</sequence>
<organism evidence="2 3">
    <name type="scientific">Eragrostis curvula</name>
    <name type="common">weeping love grass</name>
    <dbReference type="NCBI Taxonomy" id="38414"/>
    <lineage>
        <taxon>Eukaryota</taxon>
        <taxon>Viridiplantae</taxon>
        <taxon>Streptophyta</taxon>
        <taxon>Embryophyta</taxon>
        <taxon>Tracheophyta</taxon>
        <taxon>Spermatophyta</taxon>
        <taxon>Magnoliopsida</taxon>
        <taxon>Liliopsida</taxon>
        <taxon>Poales</taxon>
        <taxon>Poaceae</taxon>
        <taxon>PACMAD clade</taxon>
        <taxon>Chloridoideae</taxon>
        <taxon>Eragrostideae</taxon>
        <taxon>Eragrostidinae</taxon>
        <taxon>Eragrostis</taxon>
    </lineage>
</organism>
<dbReference type="PANTHER" id="PTHR13318:SF255">
    <property type="entry name" value="OS08G0459100 PROTEIN"/>
    <property type="match status" value="1"/>
</dbReference>
<feature type="region of interest" description="Disordered" evidence="1">
    <location>
        <begin position="450"/>
        <end position="478"/>
    </location>
</feature>
<dbReference type="Proteomes" id="UP000324897">
    <property type="component" value="Unassembled WGS sequence"/>
</dbReference>
<feature type="compositionally biased region" description="Gly residues" evidence="1">
    <location>
        <begin position="179"/>
        <end position="191"/>
    </location>
</feature>
<feature type="compositionally biased region" description="Polar residues" evidence="1">
    <location>
        <begin position="415"/>
        <end position="424"/>
    </location>
</feature>
<dbReference type="AlphaFoldDB" id="A0A5J9T334"/>
<dbReference type="SMART" id="SM00367">
    <property type="entry name" value="LRR_CC"/>
    <property type="match status" value="6"/>
</dbReference>
<reference evidence="2 3" key="1">
    <citation type="journal article" date="2019" name="Sci. Rep.">
        <title>A high-quality genome of Eragrostis curvula grass provides insights into Poaceae evolution and supports new strategies to enhance forage quality.</title>
        <authorList>
            <person name="Carballo J."/>
            <person name="Santos B.A.C.M."/>
            <person name="Zappacosta D."/>
            <person name="Garbus I."/>
            <person name="Selva J.P."/>
            <person name="Gallo C.A."/>
            <person name="Diaz A."/>
            <person name="Albertini E."/>
            <person name="Caccamo M."/>
            <person name="Echenique V."/>
        </authorList>
    </citation>
    <scope>NUCLEOTIDE SEQUENCE [LARGE SCALE GENOMIC DNA]</scope>
    <source>
        <strain evidence="3">cv. Victoria</strain>
        <tissue evidence="2">Leaf</tissue>
    </source>
</reference>
<evidence type="ECO:0000313" key="2">
    <source>
        <dbReference type="EMBL" id="TVU05627.1"/>
    </source>
</evidence>
<keyword evidence="3" id="KW-1185">Reference proteome</keyword>
<dbReference type="EMBL" id="RWGY01000051">
    <property type="protein sequence ID" value="TVU05627.1"/>
    <property type="molecule type" value="Genomic_DNA"/>
</dbReference>
<feature type="compositionally biased region" description="Polar residues" evidence="1">
    <location>
        <begin position="368"/>
        <end position="380"/>
    </location>
</feature>
<protein>
    <submittedName>
        <fullName evidence="2">Uncharacterized protein</fullName>
    </submittedName>
</protein>
<dbReference type="Gramene" id="TVU05627">
    <property type="protein sequence ID" value="TVU05627"/>
    <property type="gene ID" value="EJB05_48796"/>
</dbReference>
<feature type="compositionally biased region" description="Low complexity" evidence="1">
    <location>
        <begin position="118"/>
        <end position="132"/>
    </location>
</feature>
<dbReference type="InterPro" id="IPR006553">
    <property type="entry name" value="Leu-rich_rpt_Cys-con_subtyp"/>
</dbReference>
<dbReference type="SUPFAM" id="SSF52047">
    <property type="entry name" value="RNI-like"/>
    <property type="match status" value="1"/>
</dbReference>
<accession>A0A5J9T334</accession>
<feature type="compositionally biased region" description="Basic and acidic residues" evidence="1">
    <location>
        <begin position="381"/>
        <end position="391"/>
    </location>
</feature>
<evidence type="ECO:0000256" key="1">
    <source>
        <dbReference type="SAM" id="MobiDB-lite"/>
    </source>
</evidence>
<dbReference type="InterPro" id="IPR032675">
    <property type="entry name" value="LRR_dom_sf"/>
</dbReference>
<feature type="region of interest" description="Disordered" evidence="1">
    <location>
        <begin position="258"/>
        <end position="292"/>
    </location>
</feature>
<feature type="compositionally biased region" description="Low complexity" evidence="1">
    <location>
        <begin position="10"/>
        <end position="40"/>
    </location>
</feature>
<feature type="region of interest" description="Disordered" evidence="1">
    <location>
        <begin position="345"/>
        <end position="428"/>
    </location>
</feature>
<dbReference type="GO" id="GO:0031146">
    <property type="term" value="P:SCF-dependent proteasomal ubiquitin-dependent protein catabolic process"/>
    <property type="evidence" value="ECO:0007669"/>
    <property type="project" value="TreeGrafter"/>
</dbReference>
<dbReference type="Gene3D" id="3.80.10.10">
    <property type="entry name" value="Ribonuclease Inhibitor"/>
    <property type="match status" value="2"/>
</dbReference>
<feature type="compositionally biased region" description="Basic and acidic residues" evidence="1">
    <location>
        <begin position="270"/>
        <end position="292"/>
    </location>
</feature>
<dbReference type="GO" id="GO:0019005">
    <property type="term" value="C:SCF ubiquitin ligase complex"/>
    <property type="evidence" value="ECO:0007669"/>
    <property type="project" value="TreeGrafter"/>
</dbReference>
<proteinExistence type="predicted"/>
<name>A0A5J9T334_9POAL</name>
<dbReference type="OrthoDB" id="10257471at2759"/>
<feature type="compositionally biased region" description="Acidic residues" evidence="1">
    <location>
        <begin position="456"/>
        <end position="466"/>
    </location>
</feature>
<comment type="caution">
    <text evidence="2">The sequence shown here is derived from an EMBL/GenBank/DDBJ whole genome shotgun (WGS) entry which is preliminary data.</text>
</comment>
<gene>
    <name evidence="2" type="ORF">EJB05_48796</name>
</gene>
<dbReference type="PANTHER" id="PTHR13318">
    <property type="entry name" value="PARTNER OF PAIRED, ISOFORM B-RELATED"/>
    <property type="match status" value="1"/>
</dbReference>
<feature type="compositionally biased region" description="Gly residues" evidence="1">
    <location>
        <begin position="133"/>
        <end position="153"/>
    </location>
</feature>
<evidence type="ECO:0000313" key="3">
    <source>
        <dbReference type="Proteomes" id="UP000324897"/>
    </source>
</evidence>
<feature type="compositionally biased region" description="Low complexity" evidence="1">
    <location>
        <begin position="56"/>
        <end position="85"/>
    </location>
</feature>
<feature type="compositionally biased region" description="Basic residues" evidence="1">
    <location>
        <begin position="101"/>
        <end position="117"/>
    </location>
</feature>